<gene>
    <name evidence="1" type="ORF">AVEN_24450_1</name>
</gene>
<name>A0A4Y2W6J9_ARAVE</name>
<dbReference type="Proteomes" id="UP000499080">
    <property type="component" value="Unassembled WGS sequence"/>
</dbReference>
<proteinExistence type="predicted"/>
<evidence type="ECO:0000313" key="2">
    <source>
        <dbReference type="Proteomes" id="UP000499080"/>
    </source>
</evidence>
<feature type="non-terminal residue" evidence="1">
    <location>
        <position position="1"/>
    </location>
</feature>
<protein>
    <submittedName>
        <fullName evidence="1">Uncharacterized protein</fullName>
    </submittedName>
</protein>
<sequence>IIKMECQVMNVRATGHTHGFSGISISDLESSCPEIETSPPGRRGPGGEVTFIEVVRPPKLLLMLVQRVEMWQCV</sequence>
<dbReference type="EMBL" id="BGPR01055602">
    <property type="protein sequence ID" value="GBO32148.1"/>
    <property type="molecule type" value="Genomic_DNA"/>
</dbReference>
<organism evidence="1 2">
    <name type="scientific">Araneus ventricosus</name>
    <name type="common">Orbweaver spider</name>
    <name type="synonym">Epeira ventricosa</name>
    <dbReference type="NCBI Taxonomy" id="182803"/>
    <lineage>
        <taxon>Eukaryota</taxon>
        <taxon>Metazoa</taxon>
        <taxon>Ecdysozoa</taxon>
        <taxon>Arthropoda</taxon>
        <taxon>Chelicerata</taxon>
        <taxon>Arachnida</taxon>
        <taxon>Araneae</taxon>
        <taxon>Araneomorphae</taxon>
        <taxon>Entelegynae</taxon>
        <taxon>Araneoidea</taxon>
        <taxon>Araneidae</taxon>
        <taxon>Araneus</taxon>
    </lineage>
</organism>
<dbReference type="AlphaFoldDB" id="A0A4Y2W6J9"/>
<accession>A0A4Y2W6J9</accession>
<evidence type="ECO:0000313" key="1">
    <source>
        <dbReference type="EMBL" id="GBO32148.1"/>
    </source>
</evidence>
<comment type="caution">
    <text evidence="1">The sequence shown here is derived from an EMBL/GenBank/DDBJ whole genome shotgun (WGS) entry which is preliminary data.</text>
</comment>
<keyword evidence="2" id="KW-1185">Reference proteome</keyword>
<reference evidence="1 2" key="1">
    <citation type="journal article" date="2019" name="Sci. Rep.">
        <title>Orb-weaving spider Araneus ventricosus genome elucidates the spidroin gene catalogue.</title>
        <authorList>
            <person name="Kono N."/>
            <person name="Nakamura H."/>
            <person name="Ohtoshi R."/>
            <person name="Moran D.A.P."/>
            <person name="Shinohara A."/>
            <person name="Yoshida Y."/>
            <person name="Fujiwara M."/>
            <person name="Mori M."/>
            <person name="Tomita M."/>
            <person name="Arakawa K."/>
        </authorList>
    </citation>
    <scope>NUCLEOTIDE SEQUENCE [LARGE SCALE GENOMIC DNA]</scope>
</reference>